<comment type="caution">
    <text evidence="3">The sequence shown here is derived from an EMBL/GenBank/DDBJ whole genome shotgun (WGS) entry which is preliminary data.</text>
</comment>
<name>A0A1Q2ZV07_ZYGRO</name>
<dbReference type="eggNOG" id="ENOG502S8G9">
    <property type="taxonomic scope" value="Eukaryota"/>
</dbReference>
<feature type="coiled-coil region" evidence="1">
    <location>
        <begin position="179"/>
        <end position="209"/>
    </location>
</feature>
<dbReference type="AlphaFoldDB" id="A0A1Q2ZV07"/>
<feature type="compositionally biased region" description="Polar residues" evidence="2">
    <location>
        <begin position="236"/>
        <end position="253"/>
    </location>
</feature>
<accession>A0A1Q2ZV07</accession>
<dbReference type="OrthoDB" id="4053752at2759"/>
<reference evidence="3 4" key="1">
    <citation type="submission" date="2016-08" db="EMBL/GenBank/DDBJ databases">
        <title>Draft genome sequence of allopolyploid Zygosaccharomyces rouxii.</title>
        <authorList>
            <person name="Watanabe J."/>
            <person name="Uehara K."/>
            <person name="Mogi Y."/>
            <person name="Tsukioka Y."/>
        </authorList>
    </citation>
    <scope>NUCLEOTIDE SEQUENCE [LARGE SCALE GENOMIC DNA]</scope>
    <source>
        <strain evidence="3 4">NBRC 110957</strain>
    </source>
</reference>
<evidence type="ECO:0000256" key="2">
    <source>
        <dbReference type="SAM" id="MobiDB-lite"/>
    </source>
</evidence>
<feature type="region of interest" description="Disordered" evidence="2">
    <location>
        <begin position="212"/>
        <end position="261"/>
    </location>
</feature>
<protein>
    <submittedName>
        <fullName evidence="3">Uncharacterized protein</fullName>
    </submittedName>
</protein>
<evidence type="ECO:0000256" key="1">
    <source>
        <dbReference type="SAM" id="Coils"/>
    </source>
</evidence>
<keyword evidence="1" id="KW-0175">Coiled coil</keyword>
<organism evidence="3 4">
    <name type="scientific">Zygosaccharomyces rouxii</name>
    <dbReference type="NCBI Taxonomy" id="4956"/>
    <lineage>
        <taxon>Eukaryota</taxon>
        <taxon>Fungi</taxon>
        <taxon>Dikarya</taxon>
        <taxon>Ascomycota</taxon>
        <taxon>Saccharomycotina</taxon>
        <taxon>Saccharomycetes</taxon>
        <taxon>Saccharomycetales</taxon>
        <taxon>Saccharomycetaceae</taxon>
        <taxon>Zygosaccharomyces</taxon>
    </lineage>
</organism>
<sequence length="294" mass="32511">MARHPVVHGVLSISGTFGAAKGFQKLLQRYLSNEWLFENEKDKISPTSLVPSILESSSQDLSNKSKELDWTGVLSFVVDQIANVDVRLAVAIVVLAVMGPVLPYAFGYGKVDAASTESEIIASHLDPAQRALLQFGKSKSEPVLFGYVSMELDELEEHGSSEHVLHLRRQLQLEDQHFVKELRDEVNIAEQLVQRQESKELEKEEEQEVVVAHSCSRSHSGSPQVEESDTSADGKPSSSTRSEYTLPSAQTSPLDHRDSCVSHSNTCIQLSPIKTSNLDAQLTSEQAYSQPFTY</sequence>
<feature type="compositionally biased region" description="Polar residues" evidence="2">
    <location>
        <begin position="215"/>
        <end position="225"/>
    </location>
</feature>
<dbReference type="EMBL" id="BDGX01000008">
    <property type="protein sequence ID" value="GAV47352.1"/>
    <property type="molecule type" value="Genomic_DNA"/>
</dbReference>
<evidence type="ECO:0000313" key="3">
    <source>
        <dbReference type="EMBL" id="GAV47352.1"/>
    </source>
</evidence>
<proteinExistence type="predicted"/>
<gene>
    <name evidence="3" type="ORF">ZYGR_0H01930</name>
</gene>
<dbReference type="Proteomes" id="UP000187013">
    <property type="component" value="Unassembled WGS sequence"/>
</dbReference>
<evidence type="ECO:0000313" key="4">
    <source>
        <dbReference type="Proteomes" id="UP000187013"/>
    </source>
</evidence>